<gene>
    <name evidence="1" type="ORF">L3Q82_007288</name>
</gene>
<dbReference type="Proteomes" id="UP000831701">
    <property type="component" value="Chromosome 6"/>
</dbReference>
<evidence type="ECO:0000313" key="2">
    <source>
        <dbReference type="Proteomes" id="UP000831701"/>
    </source>
</evidence>
<sequence>MDYVLAVLLSLLQLFNVGTTAPVEVVKMKSKVKWMAEQLVVRLNKDFEVPANLPSSLPADDLDGPSSVVAILEGYNSLISDTLSGVSQIKYDISSLAGYLDHWRQGHCTEQRPKPPVPGPLQELQSRKEFIHTVSIEALVRVKEFLNVLLKNLDHLETC</sequence>
<proteinExistence type="predicted"/>
<name>A0ACB8WRT6_9TELE</name>
<protein>
    <submittedName>
        <fullName evidence="1">Uncharacterized protein</fullName>
    </submittedName>
</protein>
<keyword evidence="2" id="KW-1185">Reference proteome</keyword>
<organism evidence="1 2">
    <name type="scientific">Scortum barcoo</name>
    <name type="common">barcoo grunter</name>
    <dbReference type="NCBI Taxonomy" id="214431"/>
    <lineage>
        <taxon>Eukaryota</taxon>
        <taxon>Metazoa</taxon>
        <taxon>Chordata</taxon>
        <taxon>Craniata</taxon>
        <taxon>Vertebrata</taxon>
        <taxon>Euteleostomi</taxon>
        <taxon>Actinopterygii</taxon>
        <taxon>Neopterygii</taxon>
        <taxon>Teleostei</taxon>
        <taxon>Neoteleostei</taxon>
        <taxon>Acanthomorphata</taxon>
        <taxon>Eupercaria</taxon>
        <taxon>Centrarchiformes</taxon>
        <taxon>Terapontoidei</taxon>
        <taxon>Terapontidae</taxon>
        <taxon>Scortum</taxon>
    </lineage>
</organism>
<accession>A0ACB8WRT6</accession>
<dbReference type="EMBL" id="CM041536">
    <property type="protein sequence ID" value="KAI3370745.1"/>
    <property type="molecule type" value="Genomic_DNA"/>
</dbReference>
<evidence type="ECO:0000313" key="1">
    <source>
        <dbReference type="EMBL" id="KAI3370745.1"/>
    </source>
</evidence>
<reference evidence="1" key="1">
    <citation type="submission" date="2022-04" db="EMBL/GenBank/DDBJ databases">
        <title>Jade perch genome.</title>
        <authorList>
            <person name="Chao B."/>
        </authorList>
    </citation>
    <scope>NUCLEOTIDE SEQUENCE</scope>
    <source>
        <strain evidence="1">CB-2022</strain>
    </source>
</reference>
<comment type="caution">
    <text evidence="1">The sequence shown here is derived from an EMBL/GenBank/DDBJ whole genome shotgun (WGS) entry which is preliminary data.</text>
</comment>